<evidence type="ECO:0000313" key="1">
    <source>
        <dbReference type="EMBL" id="BBZ15450.1"/>
    </source>
</evidence>
<dbReference type="InterPro" id="IPR037175">
    <property type="entry name" value="KFase_sf"/>
</dbReference>
<reference evidence="1 2" key="1">
    <citation type="journal article" date="2019" name="Emerg. Microbes Infect.">
        <title>Comprehensive subspecies identification of 175 nontuberculous mycobacteria species based on 7547 genomic profiles.</title>
        <authorList>
            <person name="Matsumoto Y."/>
            <person name="Kinjo T."/>
            <person name="Motooka D."/>
            <person name="Nabeya D."/>
            <person name="Jung N."/>
            <person name="Uechi K."/>
            <person name="Horii T."/>
            <person name="Iida T."/>
            <person name="Fujita J."/>
            <person name="Nakamura S."/>
        </authorList>
    </citation>
    <scope>NUCLEOTIDE SEQUENCE [LARGE SCALE GENOMIC DNA]</scope>
    <source>
        <strain evidence="1 2">JCM 12687</strain>
        <plasmid evidence="1">pJCM12687</plasmid>
    </source>
</reference>
<organism evidence="1 2">
    <name type="scientific">Mycobacterium branderi</name>
    <dbReference type="NCBI Taxonomy" id="43348"/>
    <lineage>
        <taxon>Bacteria</taxon>
        <taxon>Bacillati</taxon>
        <taxon>Actinomycetota</taxon>
        <taxon>Actinomycetes</taxon>
        <taxon>Mycobacteriales</taxon>
        <taxon>Mycobacteriaceae</taxon>
        <taxon>Mycobacterium</taxon>
    </lineage>
</organism>
<keyword evidence="2" id="KW-1185">Reference proteome</keyword>
<protein>
    <submittedName>
        <fullName evidence="1">Cyclase</fullName>
    </submittedName>
</protein>
<evidence type="ECO:0000313" key="2">
    <source>
        <dbReference type="Proteomes" id="UP000467379"/>
    </source>
</evidence>
<dbReference type="Gene3D" id="3.50.30.50">
    <property type="entry name" value="Putative cyclase"/>
    <property type="match status" value="1"/>
</dbReference>
<dbReference type="Proteomes" id="UP000467379">
    <property type="component" value="Plasmid pJCM12687"/>
</dbReference>
<dbReference type="PANTHER" id="PTHR34861">
    <property type="match status" value="1"/>
</dbReference>
<dbReference type="SUPFAM" id="SSF102198">
    <property type="entry name" value="Putative cyclase"/>
    <property type="match status" value="1"/>
</dbReference>
<dbReference type="PANTHER" id="PTHR34861:SF11">
    <property type="entry name" value="CYCLASE"/>
    <property type="match status" value="1"/>
</dbReference>
<gene>
    <name evidence="1" type="ORF">MBRA_56450</name>
</gene>
<dbReference type="InterPro" id="IPR007325">
    <property type="entry name" value="KFase/CYL"/>
</dbReference>
<name>A0ABN6BCH3_9MYCO</name>
<proteinExistence type="predicted"/>
<sequence length="324" mass="36201">MDAYMDNWPKFTDLPQVEGTSERHCWGVFGADDELGCLNFITADKTAAACRSVEAGVSINLNLPLTEPATVFWSKRNALVHHEVLKRNSRDDYLDSFYLQGSTQWDGLRHQRFRQFGYYGGRQEDDLDDTGALGIDRWARRGIHTRGVLLDVPRYWQRQHGESFPPNRRTAISAELMSAIAADEGVTIEAGDIVLVRTGWLPWYLSCDEASLDAMVAAFREDRTTLQLPGIDARVETASWLWDNRIAAVAADNPTLEALPYDPSAGWAHHRLLVLLGLPLGELWALDELAAHCADQHRYSFLLASSPLNLPKGCASPANAYAIF</sequence>
<accession>A0ABN6BCH3</accession>
<keyword evidence="1" id="KW-0614">Plasmid</keyword>
<dbReference type="EMBL" id="AP022607">
    <property type="protein sequence ID" value="BBZ15450.1"/>
    <property type="molecule type" value="Genomic_DNA"/>
</dbReference>
<geneLocation type="plasmid" evidence="1 2">
    <name>pJCM12687</name>
</geneLocation>
<dbReference type="Pfam" id="PF04199">
    <property type="entry name" value="Cyclase"/>
    <property type="match status" value="1"/>
</dbReference>